<dbReference type="Proteomes" id="UP000479000">
    <property type="component" value="Unassembled WGS sequence"/>
</dbReference>
<evidence type="ECO:0000259" key="2">
    <source>
        <dbReference type="Pfam" id="PF17921"/>
    </source>
</evidence>
<dbReference type="PANTHER" id="PTHR37984:SF5">
    <property type="entry name" value="PROTEIN NYNRIN-LIKE"/>
    <property type="match status" value="1"/>
</dbReference>
<dbReference type="FunFam" id="1.10.340.70:FF:000003">
    <property type="entry name" value="Protein CBG25708"/>
    <property type="match status" value="1"/>
</dbReference>
<evidence type="ECO:0000313" key="3">
    <source>
        <dbReference type="EMBL" id="CAB0001686.1"/>
    </source>
</evidence>
<sequence length="92" mass="10558">MDIKAKIETDPELALEYTLDNGILFKGQRVIVPKILRNAVLQVLHRTHIGISKMKQLARRYVYWKGIDNDIEHLSRSCEPCAKMKSSPPKAQ</sequence>
<dbReference type="InterPro" id="IPR050951">
    <property type="entry name" value="Retrovirus_Pol_polyprotein"/>
</dbReference>
<organism evidence="3 4">
    <name type="scientific">Nesidiocoris tenuis</name>
    <dbReference type="NCBI Taxonomy" id="355587"/>
    <lineage>
        <taxon>Eukaryota</taxon>
        <taxon>Metazoa</taxon>
        <taxon>Ecdysozoa</taxon>
        <taxon>Arthropoda</taxon>
        <taxon>Hexapoda</taxon>
        <taxon>Insecta</taxon>
        <taxon>Pterygota</taxon>
        <taxon>Neoptera</taxon>
        <taxon>Paraneoptera</taxon>
        <taxon>Hemiptera</taxon>
        <taxon>Heteroptera</taxon>
        <taxon>Panheteroptera</taxon>
        <taxon>Cimicomorpha</taxon>
        <taxon>Miridae</taxon>
        <taxon>Dicyphina</taxon>
        <taxon>Nesidiocoris</taxon>
    </lineage>
</organism>
<feature type="domain" description="Integrase zinc-binding" evidence="2">
    <location>
        <begin position="32"/>
        <end position="86"/>
    </location>
</feature>
<dbReference type="EMBL" id="CADCXU010011284">
    <property type="protein sequence ID" value="CAB0001686.1"/>
    <property type="molecule type" value="Genomic_DNA"/>
</dbReference>
<dbReference type="OrthoDB" id="6621374at2759"/>
<proteinExistence type="predicted"/>
<gene>
    <name evidence="3" type="ORF">NTEN_LOCUS7473</name>
</gene>
<dbReference type="AlphaFoldDB" id="A0A6H5GEA3"/>
<dbReference type="Gene3D" id="1.10.340.70">
    <property type="match status" value="1"/>
</dbReference>
<dbReference type="Pfam" id="PF17921">
    <property type="entry name" value="Integrase_H2C2"/>
    <property type="match status" value="1"/>
</dbReference>
<dbReference type="PANTHER" id="PTHR37984">
    <property type="entry name" value="PROTEIN CBG26694"/>
    <property type="match status" value="1"/>
</dbReference>
<dbReference type="GO" id="GO:0003964">
    <property type="term" value="F:RNA-directed DNA polymerase activity"/>
    <property type="evidence" value="ECO:0007669"/>
    <property type="project" value="UniProtKB-EC"/>
</dbReference>
<name>A0A6H5GEA3_9HEMI</name>
<evidence type="ECO:0000313" key="4">
    <source>
        <dbReference type="Proteomes" id="UP000479000"/>
    </source>
</evidence>
<protein>
    <recommendedName>
        <fullName evidence="1">RNA-directed DNA polymerase</fullName>
        <ecNumber evidence="1">2.7.7.49</ecNumber>
    </recommendedName>
</protein>
<reference evidence="3 4" key="1">
    <citation type="submission" date="2020-02" db="EMBL/GenBank/DDBJ databases">
        <authorList>
            <person name="Ferguson B K."/>
        </authorList>
    </citation>
    <scope>NUCLEOTIDE SEQUENCE [LARGE SCALE GENOMIC DNA]</scope>
</reference>
<evidence type="ECO:0000256" key="1">
    <source>
        <dbReference type="ARBA" id="ARBA00012493"/>
    </source>
</evidence>
<dbReference type="InterPro" id="IPR041588">
    <property type="entry name" value="Integrase_H2C2"/>
</dbReference>
<dbReference type="EC" id="2.7.7.49" evidence="1"/>
<keyword evidence="4" id="KW-1185">Reference proteome</keyword>
<accession>A0A6H5GEA3</accession>
<feature type="non-terminal residue" evidence="3">
    <location>
        <position position="92"/>
    </location>
</feature>